<dbReference type="OrthoDB" id="594021at2"/>
<accession>B3QWY7</accession>
<dbReference type="HOGENOM" id="CLU_065973_0_0_10"/>
<evidence type="ECO:0000313" key="1">
    <source>
        <dbReference type="EMBL" id="ACF13351.1"/>
    </source>
</evidence>
<evidence type="ECO:0000313" key="2">
    <source>
        <dbReference type="Proteomes" id="UP000001208"/>
    </source>
</evidence>
<dbReference type="STRING" id="517418.Ctha_0883"/>
<dbReference type="EMBL" id="CP001100">
    <property type="protein sequence ID" value="ACF13351.1"/>
    <property type="molecule type" value="Genomic_DNA"/>
</dbReference>
<dbReference type="KEGG" id="cts:Ctha_0883"/>
<reference evidence="1 2" key="1">
    <citation type="submission" date="2008-06" db="EMBL/GenBank/DDBJ databases">
        <title>Complete sequence of Chloroherpeton thalassium ATCC 35110.</title>
        <authorList>
            <consortium name="US DOE Joint Genome Institute"/>
            <person name="Lucas S."/>
            <person name="Copeland A."/>
            <person name="Lapidus A."/>
            <person name="Glavina del Rio T."/>
            <person name="Dalin E."/>
            <person name="Tice H."/>
            <person name="Bruce D."/>
            <person name="Goodwin L."/>
            <person name="Pitluck S."/>
            <person name="Schmutz J."/>
            <person name="Larimer F."/>
            <person name="Land M."/>
            <person name="Hauser L."/>
            <person name="Kyrpides N."/>
            <person name="Mikhailova N."/>
            <person name="Liu Z."/>
            <person name="Li T."/>
            <person name="Zhao F."/>
            <person name="Overmann J."/>
            <person name="Bryant D.A."/>
            <person name="Richardson P."/>
        </authorList>
    </citation>
    <scope>NUCLEOTIDE SEQUENCE [LARGE SCALE GENOMIC DNA]</scope>
    <source>
        <strain evidence="2">ATCC 35110 / GB-78</strain>
    </source>
</reference>
<dbReference type="Proteomes" id="UP000001208">
    <property type="component" value="Chromosome"/>
</dbReference>
<name>B3QWY7_CHLT3</name>
<dbReference type="AlphaFoldDB" id="B3QWY7"/>
<dbReference type="eggNOG" id="COG2849">
    <property type="taxonomic scope" value="Bacteria"/>
</dbReference>
<sequence>MEKVITNFGELTGTDFRTYFSNGKVDGALMKEANTLKTAYGEFVPQYEAEDMGRRAVKPVYFYKNGNLKSLPLQEQSVVKTSVGDMPAELITFYKSGAIKRLFPLDGKLSGFWSWKNEFQMAKAIDINTPLGHISAKVISAFFYESGALKSLTFWPGEVINLNTTFGETAVRIGVSFYEDGRLRSFEPAKAIDVETPIGALAAYDSKPLGVHGDINSLEIGEKGQLLSISTVTDEIKVIDKNNNRYIYKPLLKDALCGKEGSKETLPLKMKFDGDCVVFHHDPKHTFCLPDCQFEIHRNQLDAKSAAEPAESCSA</sequence>
<proteinExistence type="predicted"/>
<organism evidence="1 2">
    <name type="scientific">Chloroherpeton thalassium (strain ATCC 35110 / GB-78)</name>
    <dbReference type="NCBI Taxonomy" id="517418"/>
    <lineage>
        <taxon>Bacteria</taxon>
        <taxon>Pseudomonadati</taxon>
        <taxon>Chlorobiota</taxon>
        <taxon>Chlorobiia</taxon>
        <taxon>Chlorobiales</taxon>
        <taxon>Chloroherpetonaceae</taxon>
        <taxon>Chloroherpeton</taxon>
    </lineage>
</organism>
<protein>
    <submittedName>
        <fullName evidence="1">Uncharacterized protein</fullName>
    </submittedName>
</protein>
<gene>
    <name evidence="1" type="ordered locus">Ctha_0883</name>
</gene>
<keyword evidence="2" id="KW-1185">Reference proteome</keyword>
<dbReference type="RefSeq" id="WP_012499435.1">
    <property type="nucleotide sequence ID" value="NC_011026.1"/>
</dbReference>